<dbReference type="SUPFAM" id="SSF55961">
    <property type="entry name" value="Bet v1-like"/>
    <property type="match status" value="1"/>
</dbReference>
<proteinExistence type="inferred from homology"/>
<dbReference type="InterPro" id="IPR014922">
    <property type="entry name" value="YdhG-like"/>
</dbReference>
<evidence type="ECO:0000313" key="4">
    <source>
        <dbReference type="EMBL" id="MBP4136596.1"/>
    </source>
</evidence>
<dbReference type="Gene3D" id="3.30.530.20">
    <property type="match status" value="1"/>
</dbReference>
<organism evidence="4 5">
    <name type="scientific">Flavobacterium geliluteum</name>
    <dbReference type="NCBI Taxonomy" id="2816120"/>
    <lineage>
        <taxon>Bacteria</taxon>
        <taxon>Pseudomonadati</taxon>
        <taxon>Bacteroidota</taxon>
        <taxon>Flavobacteriia</taxon>
        <taxon>Flavobacteriales</taxon>
        <taxon>Flavobacteriaceae</taxon>
        <taxon>Flavobacterium</taxon>
    </lineage>
</organism>
<accession>A0A940X7P3</accession>
<keyword evidence="5" id="KW-1185">Reference proteome</keyword>
<protein>
    <submittedName>
        <fullName evidence="4">SRPBCC domain-containing protein</fullName>
    </submittedName>
</protein>
<dbReference type="Gene3D" id="3.90.1150.200">
    <property type="match status" value="1"/>
</dbReference>
<evidence type="ECO:0000313" key="5">
    <source>
        <dbReference type="Proteomes" id="UP000675047"/>
    </source>
</evidence>
<sequence>MITVQTTVNAQIDIVWEYWTIPEHIQKWNNPTDDWHTPYIENDLRPEGKFKYTMATKDKRVSFDYEGIYTQVEHFSLITYKLYDNRIGSVQFEDQDNQVKITEIFEPNKENPESEQEQFCQGVIDNFKKYVEANSGTKQIIKNSEVTEFLDQLNHPLREEIEELRKIILASNKNLTENIKWNAPNYCFEKDDLITMKIKPVSTQIQLIFHRGAKKQEQPKGKLIANNSKMLVWKENDRAIITFKNSQEIEIGKVELEKIINEWIKATKNK</sequence>
<reference evidence="4 5" key="1">
    <citation type="submission" date="2021-03" db="EMBL/GenBank/DDBJ databases">
        <title>Flavobacterium Flabelliformis Sp. Nov. And Flavobacterium Geliluteum Sp. Nov., Two Novel Multidrug Resistant Psychrophilic Species Isolated From Antarctica.</title>
        <authorList>
            <person name="Kralova S."/>
            <person name="Busse H.J."/>
            <person name="Bezdicek M."/>
            <person name="Nykrynova M."/>
            <person name="Kroupova E."/>
            <person name="Krsek D."/>
            <person name="Sedlacek I."/>
        </authorList>
    </citation>
    <scope>NUCLEOTIDE SEQUENCE [LARGE SCALE GENOMIC DNA]</scope>
    <source>
        <strain evidence="4 5">P7388</strain>
    </source>
</reference>
<evidence type="ECO:0000259" key="3">
    <source>
        <dbReference type="Pfam" id="PF08818"/>
    </source>
</evidence>
<dbReference type="RefSeq" id="WP_210664642.1">
    <property type="nucleotide sequence ID" value="NZ_JAGFBV010000001.1"/>
</dbReference>
<evidence type="ECO:0000256" key="1">
    <source>
        <dbReference type="ARBA" id="ARBA00006817"/>
    </source>
</evidence>
<gene>
    <name evidence="4" type="ORF">J3495_00705</name>
</gene>
<name>A0A940X7P3_9FLAO</name>
<feature type="domain" description="Activator of Hsp90 ATPase homologue 1/2-like C-terminal" evidence="2">
    <location>
        <begin position="10"/>
        <end position="132"/>
    </location>
</feature>
<dbReference type="InterPro" id="IPR013538">
    <property type="entry name" value="ASHA1/2-like_C"/>
</dbReference>
<dbReference type="InterPro" id="IPR023393">
    <property type="entry name" value="START-like_dom_sf"/>
</dbReference>
<comment type="caution">
    <text evidence="4">The sequence shown here is derived from an EMBL/GenBank/DDBJ whole genome shotgun (WGS) entry which is preliminary data.</text>
</comment>
<evidence type="ECO:0000259" key="2">
    <source>
        <dbReference type="Pfam" id="PF08327"/>
    </source>
</evidence>
<dbReference type="Pfam" id="PF08818">
    <property type="entry name" value="DUF1801"/>
    <property type="match status" value="1"/>
</dbReference>
<dbReference type="EMBL" id="JAGFBV010000001">
    <property type="protein sequence ID" value="MBP4136596.1"/>
    <property type="molecule type" value="Genomic_DNA"/>
</dbReference>
<dbReference type="Proteomes" id="UP000675047">
    <property type="component" value="Unassembled WGS sequence"/>
</dbReference>
<dbReference type="Pfam" id="PF08327">
    <property type="entry name" value="AHSA1"/>
    <property type="match status" value="1"/>
</dbReference>
<dbReference type="SUPFAM" id="SSF159888">
    <property type="entry name" value="YdhG-like"/>
    <property type="match status" value="1"/>
</dbReference>
<feature type="domain" description="YdhG-like" evidence="3">
    <location>
        <begin position="158"/>
        <end position="264"/>
    </location>
</feature>
<dbReference type="AlphaFoldDB" id="A0A940X7P3"/>
<comment type="similarity">
    <text evidence="1">Belongs to the AHA1 family.</text>
</comment>